<dbReference type="EMBL" id="KB456270">
    <property type="protein sequence ID" value="EMF08760.1"/>
    <property type="molecule type" value="Genomic_DNA"/>
</dbReference>
<dbReference type="GeneID" id="27898044"/>
<feature type="signal peptide" evidence="1">
    <location>
        <begin position="1"/>
        <end position="21"/>
    </location>
</feature>
<evidence type="ECO:0000313" key="3">
    <source>
        <dbReference type="Proteomes" id="UP000016931"/>
    </source>
</evidence>
<dbReference type="Proteomes" id="UP000016931">
    <property type="component" value="Unassembled WGS sequence"/>
</dbReference>
<dbReference type="PROSITE" id="PS51257">
    <property type="entry name" value="PROKAR_LIPOPROTEIN"/>
    <property type="match status" value="1"/>
</dbReference>
<accession>M3CA72</accession>
<keyword evidence="1" id="KW-0732">Signal</keyword>
<dbReference type="RefSeq" id="XP_016756881.1">
    <property type="nucleotide sequence ID" value="XM_016900907.1"/>
</dbReference>
<proteinExistence type="predicted"/>
<protein>
    <submittedName>
        <fullName evidence="2">Uncharacterized protein</fullName>
    </submittedName>
</protein>
<evidence type="ECO:0000313" key="2">
    <source>
        <dbReference type="EMBL" id="EMF08760.1"/>
    </source>
</evidence>
<dbReference type="HOGENOM" id="CLU_100635_1_0_1"/>
<sequence length="189" mass="20031">MKFLAFTSAITIASLVGCCSALIAPQKRATSKALGEIYAYGTNISGSQVFVDNGIAYIGDSTAMDGAMNVTFVQTGTEISVHKHYRNGTDAGSDEYLAIDTTAGASNPVLIANSAAVADGYTTEGFNLYGMQITWLTSSRAMQSKFYVVETETTDVWELYWNADSATSDKGTDVILKAFGPPDLGTSEP</sequence>
<organism evidence="2 3">
    <name type="scientific">Sphaerulina musiva (strain SO2202)</name>
    <name type="common">Poplar stem canker fungus</name>
    <name type="synonym">Septoria musiva</name>
    <dbReference type="NCBI Taxonomy" id="692275"/>
    <lineage>
        <taxon>Eukaryota</taxon>
        <taxon>Fungi</taxon>
        <taxon>Dikarya</taxon>
        <taxon>Ascomycota</taxon>
        <taxon>Pezizomycotina</taxon>
        <taxon>Dothideomycetes</taxon>
        <taxon>Dothideomycetidae</taxon>
        <taxon>Mycosphaerellales</taxon>
        <taxon>Mycosphaerellaceae</taxon>
        <taxon>Sphaerulina</taxon>
    </lineage>
</organism>
<reference evidence="2 3" key="1">
    <citation type="journal article" date="2012" name="PLoS Pathog.">
        <title>Diverse lifestyles and strategies of plant pathogenesis encoded in the genomes of eighteen Dothideomycetes fungi.</title>
        <authorList>
            <person name="Ohm R.A."/>
            <person name="Feau N."/>
            <person name="Henrissat B."/>
            <person name="Schoch C.L."/>
            <person name="Horwitz B.A."/>
            <person name="Barry K.W."/>
            <person name="Condon B.J."/>
            <person name="Copeland A.C."/>
            <person name="Dhillon B."/>
            <person name="Glaser F."/>
            <person name="Hesse C.N."/>
            <person name="Kosti I."/>
            <person name="LaButti K."/>
            <person name="Lindquist E.A."/>
            <person name="Lucas S."/>
            <person name="Salamov A.A."/>
            <person name="Bradshaw R.E."/>
            <person name="Ciuffetti L."/>
            <person name="Hamelin R.C."/>
            <person name="Kema G.H.J."/>
            <person name="Lawrence C."/>
            <person name="Scott J.A."/>
            <person name="Spatafora J.W."/>
            <person name="Turgeon B.G."/>
            <person name="de Wit P.J.G.M."/>
            <person name="Zhong S."/>
            <person name="Goodwin S.B."/>
            <person name="Grigoriev I.V."/>
        </authorList>
    </citation>
    <scope>NUCLEOTIDE SEQUENCE [LARGE SCALE GENOMIC DNA]</scope>
    <source>
        <strain evidence="2 3">SO2202</strain>
    </source>
</reference>
<evidence type="ECO:0000256" key="1">
    <source>
        <dbReference type="SAM" id="SignalP"/>
    </source>
</evidence>
<dbReference type="eggNOG" id="ENOG502R1BJ">
    <property type="taxonomic scope" value="Eukaryota"/>
</dbReference>
<gene>
    <name evidence="2" type="ORF">SEPMUDRAFT_111263</name>
</gene>
<dbReference type="OrthoDB" id="5230873at2759"/>
<dbReference type="AlphaFoldDB" id="M3CA72"/>
<feature type="chain" id="PRO_5004032384" evidence="1">
    <location>
        <begin position="22"/>
        <end position="189"/>
    </location>
</feature>
<name>M3CA72_SPHMS</name>
<keyword evidence="3" id="KW-1185">Reference proteome</keyword>
<dbReference type="OMA" id="CCSALIA"/>